<dbReference type="Gene3D" id="3.30.420.40">
    <property type="match status" value="2"/>
</dbReference>
<gene>
    <name evidence="1" type="ORF">BDZ90DRAFT_268743</name>
</gene>
<dbReference type="SUPFAM" id="SSF53067">
    <property type="entry name" value="Actin-like ATPase domain"/>
    <property type="match status" value="2"/>
</dbReference>
<dbReference type="PROSITE" id="PS00297">
    <property type="entry name" value="HSP70_1"/>
    <property type="match status" value="1"/>
</dbReference>
<accession>A0A316UII9</accession>
<dbReference type="CDD" id="cd10170">
    <property type="entry name" value="ASKHA_NBD_HSP70"/>
    <property type="match status" value="1"/>
</dbReference>
<protein>
    <recommendedName>
        <fullName evidence="3">Actin-like ATPase domain-containing protein</fullName>
    </recommendedName>
</protein>
<dbReference type="InterPro" id="IPR018181">
    <property type="entry name" value="Heat_shock_70_CS"/>
</dbReference>
<sequence>MSSKSSSRADWAPYVGKPKLVIAIDLGTTFSGASYVILQPGVRPTVEDIKAYPGQSSANSKVPSVILYDKNGTARLFGAEAVAGGPAEQLLEEGGQLAKWWKVHLKPDHLDVRLDLQDLQGDAKHEDVDRYQELPFGLDAEQICSDFLKYMVTCVGAYIRSRDSNGLDMLANLAPSAEYVLTIPNGWEIEQQHALRRACVTNGLVPASRSHAISFVSEAEASVNFCARSAGSRKWCIKAGQDLIVCDAGGGTVDISSYRVCKTAPRIVLEETFASTCLIAGSTTVDCRARELLTKRLKGTRWDNADDLAALETRFSETIKEAFVSAADQQYLTIGSASESLPDKAIRRGKLVLSGTDVADLFEVSLSDTQEAIEERITTETSHTLVAMVGGFSESVYFREELQARLGDRVKLYKPDEATAKAVANGAIAWYLDGLVTSRIAKVDYGIQCAKLYRRHEASHAARKALVYKSIDGRHKLPGSFSTILSMGSKGATDQEFIESYSMTFTPDETLEREIKLWVYRREEGAPVGEFIDEPGFKNVCSFRANMEPFRSIIPVRQTAKGRPFLEVSFKLAMRLTGTELQAQTIFQHGGQTFRGPAATVIASQT</sequence>
<proteinExistence type="predicted"/>
<dbReference type="OrthoDB" id="2963168at2759"/>
<dbReference type="AlphaFoldDB" id="A0A316UII9"/>
<reference evidence="1 2" key="1">
    <citation type="journal article" date="2018" name="Mol. Biol. Evol.">
        <title>Broad Genomic Sampling Reveals a Smut Pathogenic Ancestry of the Fungal Clade Ustilaginomycotina.</title>
        <authorList>
            <person name="Kijpornyongpan T."/>
            <person name="Mondo S.J."/>
            <person name="Barry K."/>
            <person name="Sandor L."/>
            <person name="Lee J."/>
            <person name="Lipzen A."/>
            <person name="Pangilinan J."/>
            <person name="LaButti K."/>
            <person name="Hainaut M."/>
            <person name="Henrissat B."/>
            <person name="Grigoriev I.V."/>
            <person name="Spatafora J.W."/>
            <person name="Aime M.C."/>
        </authorList>
    </citation>
    <scope>NUCLEOTIDE SEQUENCE [LARGE SCALE GENOMIC DNA]</scope>
    <source>
        <strain evidence="1 2">MCA 5214</strain>
    </source>
</reference>
<dbReference type="STRING" id="1569628.A0A316UII9"/>
<organism evidence="1 2">
    <name type="scientific">Jaminaea rosea</name>
    <dbReference type="NCBI Taxonomy" id="1569628"/>
    <lineage>
        <taxon>Eukaryota</taxon>
        <taxon>Fungi</taxon>
        <taxon>Dikarya</taxon>
        <taxon>Basidiomycota</taxon>
        <taxon>Ustilaginomycotina</taxon>
        <taxon>Exobasidiomycetes</taxon>
        <taxon>Microstromatales</taxon>
        <taxon>Microstromatales incertae sedis</taxon>
        <taxon>Jaminaea</taxon>
    </lineage>
</organism>
<evidence type="ECO:0000313" key="2">
    <source>
        <dbReference type="Proteomes" id="UP000245884"/>
    </source>
</evidence>
<keyword evidence="2" id="KW-1185">Reference proteome</keyword>
<dbReference type="Gene3D" id="3.90.640.10">
    <property type="entry name" value="Actin, Chain A, domain 4"/>
    <property type="match status" value="1"/>
</dbReference>
<evidence type="ECO:0008006" key="3">
    <source>
        <dbReference type="Google" id="ProtNLM"/>
    </source>
</evidence>
<dbReference type="GeneID" id="37030545"/>
<evidence type="ECO:0000313" key="1">
    <source>
        <dbReference type="EMBL" id="PWN25039.1"/>
    </source>
</evidence>
<name>A0A316UII9_9BASI</name>
<dbReference type="InterPro" id="IPR043129">
    <property type="entry name" value="ATPase_NBD"/>
</dbReference>
<dbReference type="PANTHER" id="PTHR14187:SF5">
    <property type="entry name" value="HEAT SHOCK 70 KDA PROTEIN 12A"/>
    <property type="match status" value="1"/>
</dbReference>
<dbReference type="EMBL" id="KZ819678">
    <property type="protein sequence ID" value="PWN25039.1"/>
    <property type="molecule type" value="Genomic_DNA"/>
</dbReference>
<dbReference type="RefSeq" id="XP_025359651.1">
    <property type="nucleotide sequence ID" value="XM_025508722.1"/>
</dbReference>
<dbReference type="PANTHER" id="PTHR14187">
    <property type="entry name" value="ALPHA KINASE/ELONGATION FACTOR 2 KINASE"/>
    <property type="match status" value="1"/>
</dbReference>
<dbReference type="Proteomes" id="UP000245884">
    <property type="component" value="Unassembled WGS sequence"/>
</dbReference>